<feature type="compositionally biased region" description="Polar residues" evidence="1">
    <location>
        <begin position="29"/>
        <end position="46"/>
    </location>
</feature>
<dbReference type="Pfam" id="PF20410">
    <property type="entry name" value="X-Tfes_XVIPCD"/>
    <property type="match status" value="1"/>
</dbReference>
<evidence type="ECO:0000313" key="4">
    <source>
        <dbReference type="Proteomes" id="UP000829194"/>
    </source>
</evidence>
<evidence type="ECO:0000313" key="3">
    <source>
        <dbReference type="EMBL" id="UNP27430.1"/>
    </source>
</evidence>
<feature type="region of interest" description="Disordered" evidence="1">
    <location>
        <begin position="1"/>
        <end position="46"/>
    </location>
</feature>
<gene>
    <name evidence="3" type="ORF">MOV92_12890</name>
</gene>
<feature type="region of interest" description="Disordered" evidence="1">
    <location>
        <begin position="122"/>
        <end position="187"/>
    </location>
</feature>
<feature type="compositionally biased region" description="Basic and acidic residues" evidence="1">
    <location>
        <begin position="134"/>
        <end position="160"/>
    </location>
</feature>
<dbReference type="Proteomes" id="UP000829194">
    <property type="component" value="Chromosome"/>
</dbReference>
<feature type="domain" description="X-Tfes XVIPCD" evidence="2">
    <location>
        <begin position="35"/>
        <end position="131"/>
    </location>
</feature>
<evidence type="ECO:0000256" key="1">
    <source>
        <dbReference type="SAM" id="MobiDB-lite"/>
    </source>
</evidence>
<sequence length="187" mass="21315">MSSNPPDRQLRVGTDDASHTLDDMRRAQQRNLLSSPNHPQHDQFSQVRVCLDKQEMARSYSPGERDNLAAALALEAARGRHGVDHVVFSHDGARAFAVEGELDSPSRQVSYVDAGQAAQQSIQRSSEQFAQLAREQELQDRQRELERQRDAERRREREQQDPDGQTAARSSEREQPSLLRNLFKDKD</sequence>
<dbReference type="InterPro" id="IPR046519">
    <property type="entry name" value="X-Tfes_XVIPCD"/>
</dbReference>
<keyword evidence="4" id="KW-1185">Reference proteome</keyword>
<dbReference type="RefSeq" id="WP_057943158.1">
    <property type="nucleotide sequence ID" value="NZ_CP011131.1"/>
</dbReference>
<feature type="compositionally biased region" description="Basic and acidic residues" evidence="1">
    <location>
        <begin position="8"/>
        <end position="26"/>
    </location>
</feature>
<reference evidence="3 4" key="1">
    <citation type="submission" date="2022-03" db="EMBL/GenBank/DDBJ databases">
        <title>Complete genome sequence of Lysobacter capsici VKM B-2533 and Lysobacter gummosus 10.1.1, promising sources of lytic agents.</title>
        <authorList>
            <person name="Tarlachkov S.V."/>
            <person name="Kudryakova I.V."/>
            <person name="Afoshin A.S."/>
            <person name="Leontyevskaya E.A."/>
            <person name="Leontyevskaya N.V."/>
        </authorList>
    </citation>
    <scope>NUCLEOTIDE SEQUENCE [LARGE SCALE GENOMIC DNA]</scope>
    <source>
        <strain evidence="3 4">10.1.1</strain>
    </source>
</reference>
<organism evidence="3 4">
    <name type="scientific">Lysobacter gummosus</name>
    <dbReference type="NCBI Taxonomy" id="262324"/>
    <lineage>
        <taxon>Bacteria</taxon>
        <taxon>Pseudomonadati</taxon>
        <taxon>Pseudomonadota</taxon>
        <taxon>Gammaproteobacteria</taxon>
        <taxon>Lysobacterales</taxon>
        <taxon>Lysobacteraceae</taxon>
        <taxon>Lysobacter</taxon>
    </lineage>
</organism>
<accession>A0ABY3X618</accession>
<name>A0ABY3X618_9GAMM</name>
<proteinExistence type="predicted"/>
<evidence type="ECO:0000259" key="2">
    <source>
        <dbReference type="Pfam" id="PF20410"/>
    </source>
</evidence>
<dbReference type="EMBL" id="CP093547">
    <property type="protein sequence ID" value="UNP27430.1"/>
    <property type="molecule type" value="Genomic_DNA"/>
</dbReference>
<protein>
    <recommendedName>
        <fullName evidence="2">X-Tfes XVIPCD domain-containing protein</fullName>
    </recommendedName>
</protein>